<feature type="compositionally biased region" description="Low complexity" evidence="1">
    <location>
        <begin position="179"/>
        <end position="194"/>
    </location>
</feature>
<reference evidence="3 4" key="1">
    <citation type="submission" date="2017-04" db="EMBL/GenBank/DDBJ databases">
        <authorList>
            <person name="Afonso C.L."/>
            <person name="Miller P.J."/>
            <person name="Scott M.A."/>
            <person name="Spackman E."/>
            <person name="Goraichik I."/>
            <person name="Dimitrov K.M."/>
            <person name="Suarez D.L."/>
            <person name="Swayne D.E."/>
        </authorList>
    </citation>
    <scope>NUCLEOTIDE SEQUENCE [LARGE SCALE GENOMIC DNA]</scope>
    <source>
        <strain evidence="4">XA(T)</strain>
    </source>
</reference>
<feature type="domain" description="NADPH-dependent FMN reductase-like" evidence="2">
    <location>
        <begin position="288"/>
        <end position="422"/>
    </location>
</feature>
<evidence type="ECO:0000259" key="2">
    <source>
        <dbReference type="Pfam" id="PF03358"/>
    </source>
</evidence>
<dbReference type="InterPro" id="IPR029039">
    <property type="entry name" value="Flavoprotein-like_sf"/>
</dbReference>
<dbReference type="GO" id="GO:0010181">
    <property type="term" value="F:FMN binding"/>
    <property type="evidence" value="ECO:0007669"/>
    <property type="project" value="TreeGrafter"/>
</dbReference>
<dbReference type="GO" id="GO:0005829">
    <property type="term" value="C:cytosol"/>
    <property type="evidence" value="ECO:0007669"/>
    <property type="project" value="TreeGrafter"/>
</dbReference>
<dbReference type="AlphaFoldDB" id="A0A1X9LTX3"/>
<sequence length="464" mass="49925">MNGGATAAVRSGRLTEEDHARGTRPRLRGGDRPRTRGDHRLRHARAEPLAGRPLGGDGTGAPHRETHPAHAGGAGLRAVRGRRVLAHPASARPRHGLRLGQRHLGARPPSPGHAQRADRRVVLSGAAGGQRHRVRRACRRAEARDAVRHDRHPVPGGRDLAGEGAARLARPGRARPGARHPLAVGRGADVAALARRGRRGPARGAGGRLGAHRPAARARHPLDRRARARRVGAGGRGGERQRARRRDRPRDARREAPAAAAHHRERDQRRLGALGVATAGGGLVSAPRLLVVIASTRPGRVGEHVGRWVIERARSSGRFDVQVADLAELALPLLDEPAHPRLRDYRHDHTHRWSAQVDAADGFVFVMPEYNHSFTAPLKNALDYLVQEWDGKPAGLVSYGGLSGGTRAVTALQPVLANLGIRGVHANVEIAWVAEHIADGRFDATDRHERALEAQLTELAALLG</sequence>
<dbReference type="Pfam" id="PF03358">
    <property type="entry name" value="FMN_red"/>
    <property type="match status" value="1"/>
</dbReference>
<protein>
    <recommendedName>
        <fullName evidence="2">NADPH-dependent FMN reductase-like domain-containing protein</fullName>
    </recommendedName>
</protein>
<dbReference type="InterPro" id="IPR050712">
    <property type="entry name" value="NAD(P)H-dep_reductase"/>
</dbReference>
<evidence type="ECO:0000313" key="3">
    <source>
        <dbReference type="EMBL" id="ARJ07421.1"/>
    </source>
</evidence>
<evidence type="ECO:0000313" key="4">
    <source>
        <dbReference type="Proteomes" id="UP000192775"/>
    </source>
</evidence>
<dbReference type="Proteomes" id="UP000192775">
    <property type="component" value="Chromosome"/>
</dbReference>
<dbReference type="SUPFAM" id="SSF52218">
    <property type="entry name" value="Flavoproteins"/>
    <property type="match status" value="1"/>
</dbReference>
<dbReference type="PANTHER" id="PTHR30543:SF21">
    <property type="entry name" value="NAD(P)H-DEPENDENT FMN REDUCTASE LOT6"/>
    <property type="match status" value="1"/>
</dbReference>
<proteinExistence type="predicted"/>
<feature type="compositionally biased region" description="Low complexity" evidence="1">
    <location>
        <begin position="156"/>
        <end position="169"/>
    </location>
</feature>
<feature type="compositionally biased region" description="Basic and acidic residues" evidence="1">
    <location>
        <begin position="28"/>
        <end position="38"/>
    </location>
</feature>
<dbReference type="KEGG" id="cphy:B5808_15005"/>
<dbReference type="PANTHER" id="PTHR30543">
    <property type="entry name" value="CHROMATE REDUCTASE"/>
    <property type="match status" value="1"/>
</dbReference>
<gene>
    <name evidence="3" type="ORF">B5808_15005</name>
</gene>
<dbReference type="EMBL" id="CP020715">
    <property type="protein sequence ID" value="ARJ07421.1"/>
    <property type="molecule type" value="Genomic_DNA"/>
</dbReference>
<keyword evidence="4" id="KW-1185">Reference proteome</keyword>
<feature type="region of interest" description="Disordered" evidence="1">
    <location>
        <begin position="1"/>
        <end position="76"/>
    </location>
</feature>
<accession>A0A1X9LTX3</accession>
<feature type="compositionally biased region" description="Basic and acidic residues" evidence="1">
    <location>
        <begin position="248"/>
        <end position="269"/>
    </location>
</feature>
<dbReference type="InterPro" id="IPR005025">
    <property type="entry name" value="FMN_Rdtase-like_dom"/>
</dbReference>
<feature type="region of interest" description="Disordered" evidence="1">
    <location>
        <begin position="102"/>
        <end position="269"/>
    </location>
</feature>
<dbReference type="STRING" id="1619308.B5808_15005"/>
<evidence type="ECO:0000256" key="1">
    <source>
        <dbReference type="SAM" id="MobiDB-lite"/>
    </source>
</evidence>
<dbReference type="GO" id="GO:0016491">
    <property type="term" value="F:oxidoreductase activity"/>
    <property type="evidence" value="ECO:0007669"/>
    <property type="project" value="InterPro"/>
</dbReference>
<feature type="compositionally biased region" description="Basic and acidic residues" evidence="1">
    <location>
        <begin position="139"/>
        <end position="148"/>
    </location>
</feature>
<dbReference type="Gene3D" id="3.40.50.360">
    <property type="match status" value="1"/>
</dbReference>
<feature type="compositionally biased region" description="Basic residues" evidence="1">
    <location>
        <begin position="210"/>
        <end position="219"/>
    </location>
</feature>
<name>A0A1X9LTX3_9MICO</name>
<organism evidence="3 4">
    <name type="scientific">Cnuibacter physcomitrellae</name>
    <dbReference type="NCBI Taxonomy" id="1619308"/>
    <lineage>
        <taxon>Bacteria</taxon>
        <taxon>Bacillati</taxon>
        <taxon>Actinomycetota</taxon>
        <taxon>Actinomycetes</taxon>
        <taxon>Micrococcales</taxon>
        <taxon>Microbacteriaceae</taxon>
        <taxon>Cnuibacter</taxon>
    </lineage>
</organism>